<feature type="region of interest" description="Disordered" evidence="1">
    <location>
        <begin position="55"/>
        <end position="74"/>
    </location>
</feature>
<evidence type="ECO:0000256" key="1">
    <source>
        <dbReference type="SAM" id="MobiDB-lite"/>
    </source>
</evidence>
<keyword evidence="3" id="KW-1185">Reference proteome</keyword>
<accession>A0AAW1F7L7</accession>
<dbReference type="AlphaFoldDB" id="A0AAW1F7L7"/>
<proteinExistence type="predicted"/>
<sequence>MTSRLERIKRLVLAFVDGRLQRQVRAPGCPSNSEDGPMRRRQVGLDSSSSILICAGAGRRRQTRDPLSPEQQPN</sequence>
<dbReference type="EMBL" id="JBCEZU010000100">
    <property type="protein sequence ID" value="KAK9530931.1"/>
    <property type="molecule type" value="Genomic_DNA"/>
</dbReference>
<name>A0AAW1F7L7_ZOAVI</name>
<feature type="region of interest" description="Disordered" evidence="1">
    <location>
        <begin position="25"/>
        <end position="47"/>
    </location>
</feature>
<reference evidence="2 3" key="1">
    <citation type="journal article" date="2024" name="Genome Biol. Evol.">
        <title>Chromosome-level genome assembly of the viviparous eelpout Zoarces viviparus.</title>
        <authorList>
            <person name="Fuhrmann N."/>
            <person name="Brasseur M.V."/>
            <person name="Bakowski C.E."/>
            <person name="Podsiadlowski L."/>
            <person name="Prost S."/>
            <person name="Krehenwinkel H."/>
            <person name="Mayer C."/>
        </authorList>
    </citation>
    <scope>NUCLEOTIDE SEQUENCE [LARGE SCALE GENOMIC DNA]</scope>
    <source>
        <strain evidence="2">NO-MEL_2022_Ind0_liver</strain>
    </source>
</reference>
<evidence type="ECO:0000313" key="3">
    <source>
        <dbReference type="Proteomes" id="UP001488805"/>
    </source>
</evidence>
<organism evidence="2 3">
    <name type="scientific">Zoarces viviparus</name>
    <name type="common">Viviparous eelpout</name>
    <name type="synonym">Blennius viviparus</name>
    <dbReference type="NCBI Taxonomy" id="48416"/>
    <lineage>
        <taxon>Eukaryota</taxon>
        <taxon>Metazoa</taxon>
        <taxon>Chordata</taxon>
        <taxon>Craniata</taxon>
        <taxon>Vertebrata</taxon>
        <taxon>Euteleostomi</taxon>
        <taxon>Actinopterygii</taxon>
        <taxon>Neopterygii</taxon>
        <taxon>Teleostei</taxon>
        <taxon>Neoteleostei</taxon>
        <taxon>Acanthomorphata</taxon>
        <taxon>Eupercaria</taxon>
        <taxon>Perciformes</taxon>
        <taxon>Cottioidei</taxon>
        <taxon>Zoarcales</taxon>
        <taxon>Zoarcidae</taxon>
        <taxon>Zoarcinae</taxon>
        <taxon>Zoarces</taxon>
    </lineage>
</organism>
<gene>
    <name evidence="2" type="ORF">VZT92_012404</name>
</gene>
<evidence type="ECO:0000313" key="2">
    <source>
        <dbReference type="EMBL" id="KAK9530931.1"/>
    </source>
</evidence>
<dbReference type="Proteomes" id="UP001488805">
    <property type="component" value="Unassembled WGS sequence"/>
</dbReference>
<protein>
    <submittedName>
        <fullName evidence="2">Uncharacterized protein</fullName>
    </submittedName>
</protein>
<comment type="caution">
    <text evidence="2">The sequence shown here is derived from an EMBL/GenBank/DDBJ whole genome shotgun (WGS) entry which is preliminary data.</text>
</comment>